<gene>
    <name evidence="1" type="ORF">LCGC14_2406530</name>
</gene>
<reference evidence="1" key="1">
    <citation type="journal article" date="2015" name="Nature">
        <title>Complex archaea that bridge the gap between prokaryotes and eukaryotes.</title>
        <authorList>
            <person name="Spang A."/>
            <person name="Saw J.H."/>
            <person name="Jorgensen S.L."/>
            <person name="Zaremba-Niedzwiedzka K."/>
            <person name="Martijn J."/>
            <person name="Lind A.E."/>
            <person name="van Eijk R."/>
            <person name="Schleper C."/>
            <person name="Guy L."/>
            <person name="Ettema T.J."/>
        </authorList>
    </citation>
    <scope>NUCLEOTIDE SEQUENCE</scope>
</reference>
<name>A0A0F9BTT3_9ZZZZ</name>
<evidence type="ECO:0000313" key="1">
    <source>
        <dbReference type="EMBL" id="KKL25320.1"/>
    </source>
</evidence>
<organism evidence="1">
    <name type="scientific">marine sediment metagenome</name>
    <dbReference type="NCBI Taxonomy" id="412755"/>
    <lineage>
        <taxon>unclassified sequences</taxon>
        <taxon>metagenomes</taxon>
        <taxon>ecological metagenomes</taxon>
    </lineage>
</organism>
<accession>A0A0F9BTT3</accession>
<protein>
    <submittedName>
        <fullName evidence="1">Uncharacterized protein</fullName>
    </submittedName>
</protein>
<sequence length="22" mass="2635">RWAWGVAEEMIWEAMQLAEEQA</sequence>
<dbReference type="AlphaFoldDB" id="A0A0F9BTT3"/>
<proteinExistence type="predicted"/>
<comment type="caution">
    <text evidence="1">The sequence shown here is derived from an EMBL/GenBank/DDBJ whole genome shotgun (WGS) entry which is preliminary data.</text>
</comment>
<dbReference type="EMBL" id="LAZR01036259">
    <property type="protein sequence ID" value="KKL25320.1"/>
    <property type="molecule type" value="Genomic_DNA"/>
</dbReference>
<feature type="non-terminal residue" evidence="1">
    <location>
        <position position="1"/>
    </location>
</feature>